<dbReference type="Proteomes" id="UP000290037">
    <property type="component" value="Unassembled WGS sequence"/>
</dbReference>
<dbReference type="EMBL" id="FQXT01000001">
    <property type="protein sequence ID" value="SHH51026.1"/>
    <property type="molecule type" value="Genomic_DNA"/>
</dbReference>
<organism evidence="2 3">
    <name type="scientific">Leeuwenhoekiella palythoae</name>
    <dbReference type="NCBI Taxonomy" id="573501"/>
    <lineage>
        <taxon>Bacteria</taxon>
        <taxon>Pseudomonadati</taxon>
        <taxon>Bacteroidota</taxon>
        <taxon>Flavobacteriia</taxon>
        <taxon>Flavobacteriales</taxon>
        <taxon>Flavobacteriaceae</taxon>
        <taxon>Leeuwenhoekiella</taxon>
    </lineage>
</organism>
<sequence>MEIDLKTFVGLKELYLIDSVPATFESLELITKASTELIQSIYDSKPELGEGEVFIETLSIKILLATKSIIELGNGTKVSALTKESNVKLLDFASINILTRSIIEAFLTMEYLFYNNLELNERNFRFYIWQISGYKARQIFFEKRKGLKENVTEKLKTELSEIERLLSIIEKSPYYADLNRQNLWKLDKFGLPRLVSWQKLIEQSILKTSLFETSYKLYSNYAHSEFISLIQMNGANTLNKGSKENDQSILNSLRVVKMINCISMVCLKNKFDFASKVFEKYDEETKTTILFWNEFGTG</sequence>
<reference evidence="3" key="1">
    <citation type="submission" date="2016-11" db="EMBL/GenBank/DDBJ databases">
        <authorList>
            <person name="Varghese N."/>
            <person name="Submissions S."/>
        </authorList>
    </citation>
    <scope>NUCLEOTIDE SEQUENCE [LARGE SCALE GENOMIC DNA]</scope>
    <source>
        <strain evidence="3">DSM 19859</strain>
    </source>
</reference>
<protein>
    <submittedName>
        <fullName evidence="2">Uncharacterized protein</fullName>
    </submittedName>
</protein>
<proteinExistence type="predicted"/>
<reference evidence="2" key="2">
    <citation type="submission" date="2016-11" db="EMBL/GenBank/DDBJ databases">
        <authorList>
            <person name="Jaros S."/>
            <person name="Januszkiewicz K."/>
            <person name="Wedrychowicz H."/>
        </authorList>
    </citation>
    <scope>NUCLEOTIDE SEQUENCE [LARGE SCALE GENOMIC DNA]</scope>
    <source>
        <strain evidence="2">DSM 19859</strain>
    </source>
</reference>
<dbReference type="RefSeq" id="WP_072979752.1">
    <property type="nucleotide sequence ID" value="NZ_FQXT01000001.1"/>
</dbReference>
<dbReference type="EMBL" id="QOVN01000004">
    <property type="protein sequence ID" value="RXG28636.1"/>
    <property type="molecule type" value="Genomic_DNA"/>
</dbReference>
<evidence type="ECO:0000313" key="4">
    <source>
        <dbReference type="Proteomes" id="UP000290037"/>
    </source>
</evidence>
<evidence type="ECO:0000313" key="2">
    <source>
        <dbReference type="EMBL" id="SHH51026.1"/>
    </source>
</evidence>
<evidence type="ECO:0000313" key="3">
    <source>
        <dbReference type="Proteomes" id="UP000184240"/>
    </source>
</evidence>
<reference evidence="1 4" key="3">
    <citation type="submission" date="2018-07" db="EMBL/GenBank/DDBJ databases">
        <title>Leeuwenhoekiella genomics.</title>
        <authorList>
            <person name="Tahon G."/>
            <person name="Willems A."/>
        </authorList>
    </citation>
    <scope>NUCLEOTIDE SEQUENCE [LARGE SCALE GENOMIC DNA]</scope>
    <source>
        <strain evidence="1 4">LMG 24856</strain>
    </source>
</reference>
<dbReference type="Proteomes" id="UP000184240">
    <property type="component" value="Unassembled WGS sequence"/>
</dbReference>
<keyword evidence="4" id="KW-1185">Reference proteome</keyword>
<dbReference type="AlphaFoldDB" id="A0A1M5TK17"/>
<gene>
    <name evidence="1" type="ORF">DSM01_2097</name>
    <name evidence="2" type="ORF">SAMN04487999_0378</name>
</gene>
<accession>A0A1M5TK17</accession>
<evidence type="ECO:0000313" key="1">
    <source>
        <dbReference type="EMBL" id="RXG28636.1"/>
    </source>
</evidence>
<dbReference type="InterPro" id="IPR043733">
    <property type="entry name" value="DUF5677"/>
</dbReference>
<dbReference type="Pfam" id="PF18928">
    <property type="entry name" value="DUF5677"/>
    <property type="match status" value="1"/>
</dbReference>
<dbReference type="OrthoDB" id="673806at2"/>
<name>A0A1M5TK17_9FLAO</name>